<name>A0ABQ9F9U9_TEGGR</name>
<protein>
    <recommendedName>
        <fullName evidence="10">C2H2-type domain-containing protein</fullName>
    </recommendedName>
</protein>
<reference evidence="11 12" key="1">
    <citation type="submission" date="2022-12" db="EMBL/GenBank/DDBJ databases">
        <title>Chromosome-level genome of Tegillarca granosa.</title>
        <authorList>
            <person name="Kim J."/>
        </authorList>
    </citation>
    <scope>NUCLEOTIDE SEQUENCE [LARGE SCALE GENOMIC DNA]</scope>
    <source>
        <strain evidence="11">Teg-2019</strain>
        <tissue evidence="11">Adductor muscle</tissue>
    </source>
</reference>
<feature type="compositionally biased region" description="Polar residues" evidence="9">
    <location>
        <begin position="1057"/>
        <end position="1070"/>
    </location>
</feature>
<dbReference type="PANTHER" id="PTHR16515:SF2">
    <property type="entry name" value="PR DOMAIN ZINC FINGER PROTEIN 4"/>
    <property type="match status" value="1"/>
</dbReference>
<evidence type="ECO:0000313" key="12">
    <source>
        <dbReference type="Proteomes" id="UP001217089"/>
    </source>
</evidence>
<feature type="domain" description="C2H2-type" evidence="10">
    <location>
        <begin position="524"/>
        <end position="551"/>
    </location>
</feature>
<organism evidence="11 12">
    <name type="scientific">Tegillarca granosa</name>
    <name type="common">Malaysian cockle</name>
    <name type="synonym">Anadara granosa</name>
    <dbReference type="NCBI Taxonomy" id="220873"/>
    <lineage>
        <taxon>Eukaryota</taxon>
        <taxon>Metazoa</taxon>
        <taxon>Spiralia</taxon>
        <taxon>Lophotrochozoa</taxon>
        <taxon>Mollusca</taxon>
        <taxon>Bivalvia</taxon>
        <taxon>Autobranchia</taxon>
        <taxon>Pteriomorphia</taxon>
        <taxon>Arcoida</taxon>
        <taxon>Arcoidea</taxon>
        <taxon>Arcidae</taxon>
        <taxon>Tegillarca</taxon>
    </lineage>
</organism>
<evidence type="ECO:0000256" key="2">
    <source>
        <dbReference type="ARBA" id="ARBA00022723"/>
    </source>
</evidence>
<feature type="domain" description="C2H2-type" evidence="10">
    <location>
        <begin position="412"/>
        <end position="439"/>
    </location>
</feature>
<evidence type="ECO:0000256" key="9">
    <source>
        <dbReference type="SAM" id="MobiDB-lite"/>
    </source>
</evidence>
<dbReference type="Proteomes" id="UP001217089">
    <property type="component" value="Unassembled WGS sequence"/>
</dbReference>
<dbReference type="SMART" id="SM00355">
    <property type="entry name" value="ZnF_C2H2"/>
    <property type="match status" value="8"/>
</dbReference>
<evidence type="ECO:0000256" key="4">
    <source>
        <dbReference type="ARBA" id="ARBA00022771"/>
    </source>
</evidence>
<evidence type="ECO:0000313" key="11">
    <source>
        <dbReference type="EMBL" id="KAJ8313396.1"/>
    </source>
</evidence>
<feature type="domain" description="C2H2-type" evidence="10">
    <location>
        <begin position="326"/>
        <end position="353"/>
    </location>
</feature>
<keyword evidence="4 8" id="KW-0863">Zinc-finger</keyword>
<feature type="domain" description="C2H2-type" evidence="10">
    <location>
        <begin position="356"/>
        <end position="384"/>
    </location>
</feature>
<feature type="region of interest" description="Disordered" evidence="9">
    <location>
        <begin position="95"/>
        <end position="117"/>
    </location>
</feature>
<sequence length="1076" mass="123195">MSNIFRVHKGNMQVKPDVFREQTDIPCHQMDIIHHQSDDVFRQEYIQRHQSMVMDLSKSTIKPRNGLFAAESMVKPLEGHLDCSNSEALDLSAPKYKDVESKNDKGQRLEEEESDMEEGRLIIDDEEKMQTSESHIAPAAQRSKGHIESLDTKPSSKFHLANQKSEITNLGKVKGDNSAEEDVARQMLYQQFLKNKENGLGKHFENNNIKTEYKSADMRIPSQNSIFPVFPNMDVSNPMQFNLAQTLMFMNMNGMAGNGLMPYLNPVVSTEHSSKISEKLNGKISNKMNTDTRRENIGAVKNVTSTRKTRIATGNQKVDKSVVEIYECKVCNRKFSQVGNFHNHMRTHSVQEDKVCVCGNCKMEFGDSYELQRHMRTTHTGDMPYKCEQCDREFSQYNNLRRHLRVHNGNMYKCQICGRTFNESFYLEMHLSSHTGERTYKCGICSFTCKDNGELQVHIKSHRADELHTCDVCNKSFSKACVLRQHKKMHTGIRPFKCDVCSKSFIHRHHLTIHSRMHSTNRPYRCKICGKDFAQTSHLYKHIRQHNEDSLSGVEMKRLLEELKSAEGYSENKISHISPQVFEPQKSDKNIDDKLSLVSPQIPEVSKASVDHKLPQIHKLCKSEMKNKSPETSDFQKEELNFSTTELHRTQFDTGNGTSAQGVNSTDPSVSQMEGFLESKRMEQNSLKSENISTNPDFGQQNVHVPKMSQVEPLLNELGEKIKEEREENLMNISKNDKISNFEENSHLDPNSNLELLSNTVTSMTASSAELCPFDNVKKQTEQNRDYSDKMECDSEKLDQPKQKEQNNNNQVLMDKIINQDDPNEGEVTKESEILSTYPHKQTKENADTVGGLVAKLLQEKNNAQLKSTEKKRRASTGKRKTKSSNHSNGENLFRPIVPPPATMMTPENHQIYLMQLQQMQAVQLAMMNSVAKKELFHYHGDGLGYPVSPNMHINNKRFDFEQFQEFRNLPAGLDEIKNRFEYARKFYENYQIGQGHLAYRSPNGVLDMSKDTTTDLSRFWSNDFVNQKTMRNSPGRFSSPSLSDELSDEAIDMSSKRSYTGSVSSQLSEDTVESE</sequence>
<evidence type="ECO:0000256" key="5">
    <source>
        <dbReference type="ARBA" id="ARBA00022833"/>
    </source>
</evidence>
<feature type="region of interest" description="Disordered" evidence="9">
    <location>
        <begin position="861"/>
        <end position="897"/>
    </location>
</feature>
<keyword evidence="12" id="KW-1185">Reference proteome</keyword>
<dbReference type="Pfam" id="PF13912">
    <property type="entry name" value="zf-C2H2_6"/>
    <property type="match status" value="1"/>
</dbReference>
<feature type="compositionally biased region" description="Basic and acidic residues" evidence="9">
    <location>
        <begin position="781"/>
        <end position="805"/>
    </location>
</feature>
<proteinExistence type="predicted"/>
<gene>
    <name evidence="11" type="ORF">KUTeg_009024</name>
</gene>
<dbReference type="InterPro" id="IPR050331">
    <property type="entry name" value="Zinc_finger"/>
</dbReference>
<dbReference type="PROSITE" id="PS50157">
    <property type="entry name" value="ZINC_FINGER_C2H2_2"/>
    <property type="match status" value="8"/>
</dbReference>
<feature type="domain" description="C2H2-type" evidence="10">
    <location>
        <begin position="385"/>
        <end position="412"/>
    </location>
</feature>
<comment type="subcellular location">
    <subcellularLocation>
        <location evidence="1">Nucleus</location>
    </subcellularLocation>
</comment>
<evidence type="ECO:0000256" key="1">
    <source>
        <dbReference type="ARBA" id="ARBA00004123"/>
    </source>
</evidence>
<keyword evidence="3" id="KW-0677">Repeat</keyword>
<feature type="compositionally biased region" description="Basic and acidic residues" evidence="9">
    <location>
        <begin position="95"/>
        <end position="109"/>
    </location>
</feature>
<evidence type="ECO:0000256" key="7">
    <source>
        <dbReference type="ARBA" id="ARBA00023242"/>
    </source>
</evidence>
<evidence type="ECO:0000256" key="6">
    <source>
        <dbReference type="ARBA" id="ARBA00023125"/>
    </source>
</evidence>
<feature type="compositionally biased region" description="Basic residues" evidence="9">
    <location>
        <begin position="870"/>
        <end position="884"/>
    </location>
</feature>
<dbReference type="EMBL" id="JARBDR010000367">
    <property type="protein sequence ID" value="KAJ8313396.1"/>
    <property type="molecule type" value="Genomic_DNA"/>
</dbReference>
<feature type="region of interest" description="Disordered" evidence="9">
    <location>
        <begin position="781"/>
        <end position="846"/>
    </location>
</feature>
<dbReference type="PROSITE" id="PS00028">
    <property type="entry name" value="ZINC_FINGER_C2H2_1"/>
    <property type="match status" value="8"/>
</dbReference>
<dbReference type="CDD" id="cd15517">
    <property type="entry name" value="PHD_TCF19_like"/>
    <property type="match status" value="1"/>
</dbReference>
<comment type="caution">
    <text evidence="11">The sequence shown here is derived from an EMBL/GenBank/DDBJ whole genome shotgun (WGS) entry which is preliminary data.</text>
</comment>
<keyword evidence="5" id="KW-0862">Zinc</keyword>
<feature type="domain" description="C2H2-type" evidence="10">
    <location>
        <begin position="496"/>
        <end position="523"/>
    </location>
</feature>
<feature type="domain" description="C2H2-type" evidence="10">
    <location>
        <begin position="440"/>
        <end position="467"/>
    </location>
</feature>
<feature type="region of interest" description="Disordered" evidence="9">
    <location>
        <begin position="1031"/>
        <end position="1076"/>
    </location>
</feature>
<dbReference type="Gene3D" id="3.30.160.60">
    <property type="entry name" value="Classic Zinc Finger"/>
    <property type="match status" value="7"/>
</dbReference>
<dbReference type="InterPro" id="IPR013087">
    <property type="entry name" value="Znf_C2H2_type"/>
</dbReference>
<keyword evidence="2" id="KW-0479">Metal-binding</keyword>
<evidence type="ECO:0000259" key="10">
    <source>
        <dbReference type="PROSITE" id="PS50157"/>
    </source>
</evidence>
<dbReference type="SUPFAM" id="SSF57667">
    <property type="entry name" value="beta-beta-alpha zinc fingers"/>
    <property type="match status" value="5"/>
</dbReference>
<dbReference type="Pfam" id="PF00096">
    <property type="entry name" value="zf-C2H2"/>
    <property type="match status" value="7"/>
</dbReference>
<dbReference type="InterPro" id="IPR036236">
    <property type="entry name" value="Znf_C2H2_sf"/>
</dbReference>
<accession>A0ABQ9F9U9</accession>
<keyword evidence="7" id="KW-0539">Nucleus</keyword>
<dbReference type="PANTHER" id="PTHR16515">
    <property type="entry name" value="PR DOMAIN ZINC FINGER PROTEIN"/>
    <property type="match status" value="1"/>
</dbReference>
<evidence type="ECO:0000256" key="8">
    <source>
        <dbReference type="PROSITE-ProRule" id="PRU00042"/>
    </source>
</evidence>
<feature type="domain" description="C2H2-type" evidence="10">
    <location>
        <begin position="468"/>
        <end position="495"/>
    </location>
</feature>
<keyword evidence="6" id="KW-0238">DNA-binding</keyword>
<evidence type="ECO:0000256" key="3">
    <source>
        <dbReference type="ARBA" id="ARBA00022737"/>
    </source>
</evidence>